<reference evidence="2 3" key="1">
    <citation type="journal article" date="2018" name="Elife">
        <title>Functional genomics of lipid metabolism in the oleaginous yeast Rhodosporidium toruloides.</title>
        <authorList>
            <person name="Coradetti S.T."/>
            <person name="Pinel D."/>
            <person name="Geiselman G."/>
            <person name="Ito M."/>
            <person name="Mondo S."/>
            <person name="Reilly M.C."/>
            <person name="Cheng Y.F."/>
            <person name="Bauer S."/>
            <person name="Grigoriev I."/>
            <person name="Gladden J.M."/>
            <person name="Simmons B.A."/>
            <person name="Brem R."/>
            <person name="Arkin A.P."/>
            <person name="Skerker J.M."/>
        </authorList>
    </citation>
    <scope>NUCLEOTIDE SEQUENCE [LARGE SCALE GENOMIC DNA]</scope>
    <source>
        <strain evidence="2 3">NBRC 0880</strain>
    </source>
</reference>
<dbReference type="AlphaFoldDB" id="A0A2T0AGB0"/>
<feature type="compositionally biased region" description="Polar residues" evidence="1">
    <location>
        <begin position="275"/>
        <end position="292"/>
    </location>
</feature>
<gene>
    <name evidence="2" type="ORF">AAT19DRAFT_12443</name>
</gene>
<feature type="compositionally biased region" description="Acidic residues" evidence="1">
    <location>
        <begin position="103"/>
        <end position="115"/>
    </location>
</feature>
<comment type="caution">
    <text evidence="2">The sequence shown here is derived from an EMBL/GenBank/DDBJ whole genome shotgun (WGS) entry which is preliminary data.</text>
</comment>
<evidence type="ECO:0000313" key="2">
    <source>
        <dbReference type="EMBL" id="PRQ77025.1"/>
    </source>
</evidence>
<feature type="compositionally biased region" description="Polar residues" evidence="1">
    <location>
        <begin position="171"/>
        <end position="189"/>
    </location>
</feature>
<evidence type="ECO:0000256" key="1">
    <source>
        <dbReference type="SAM" id="MobiDB-lite"/>
    </source>
</evidence>
<organism evidence="2 3">
    <name type="scientific">Rhodotorula toruloides</name>
    <name type="common">Yeast</name>
    <name type="synonym">Rhodosporidium toruloides</name>
    <dbReference type="NCBI Taxonomy" id="5286"/>
    <lineage>
        <taxon>Eukaryota</taxon>
        <taxon>Fungi</taxon>
        <taxon>Dikarya</taxon>
        <taxon>Basidiomycota</taxon>
        <taxon>Pucciniomycotina</taxon>
        <taxon>Microbotryomycetes</taxon>
        <taxon>Sporidiobolales</taxon>
        <taxon>Sporidiobolaceae</taxon>
        <taxon>Rhodotorula</taxon>
    </lineage>
</organism>
<proteinExistence type="predicted"/>
<feature type="compositionally biased region" description="Polar residues" evidence="1">
    <location>
        <begin position="88"/>
        <end position="100"/>
    </location>
</feature>
<protein>
    <submittedName>
        <fullName evidence="2">Uncharacterized protein</fullName>
    </submittedName>
</protein>
<accession>A0A2T0AGB0</accession>
<evidence type="ECO:0000313" key="3">
    <source>
        <dbReference type="Proteomes" id="UP000239560"/>
    </source>
</evidence>
<feature type="region of interest" description="Disordered" evidence="1">
    <location>
        <begin position="62"/>
        <end position="298"/>
    </location>
</feature>
<dbReference type="Proteomes" id="UP000239560">
    <property type="component" value="Unassembled WGS sequence"/>
</dbReference>
<dbReference type="EMBL" id="LCTV02000002">
    <property type="protein sequence ID" value="PRQ77025.1"/>
    <property type="molecule type" value="Genomic_DNA"/>
</dbReference>
<name>A0A2T0AGB0_RHOTO</name>
<feature type="compositionally biased region" description="Polar residues" evidence="1">
    <location>
        <begin position="227"/>
        <end position="236"/>
    </location>
</feature>
<dbReference type="OrthoDB" id="10440190at2759"/>
<sequence length="325" mass="35182">MARTALSQIRSPDPDTFTELLVNDLHVPLDSTASMRRWLPGHLWTLAHEWLNAMDEREGVVPPPIPPLPRPSRRLAPTASAPPVPAHSGSSEPLRNTGTDLAQEADDPGAEDGCDDVQVAEGATEDHSLPSALPQAQPRTRAERLERRLQQKDKQQLTKGGRLDVSDSKEAQTPPTLFSVQPLASSAASGTPHEPAESPRTKPALASELITGTAPPSSRYRAPLNERNGQWASQDNPLVGALRFAPPKDVRTSSNLPSIQVVPPTSPRPPASGPLSSKRTSTYAGDGLSNSPARRPLKRVRVNELGEPVKRCVQRVPLRGYQRRV</sequence>
<feature type="compositionally biased region" description="Basic and acidic residues" evidence="1">
    <location>
        <begin position="140"/>
        <end position="170"/>
    </location>
</feature>